<dbReference type="InterPro" id="IPR001841">
    <property type="entry name" value="Znf_RING"/>
</dbReference>
<dbReference type="GO" id="GO:0005524">
    <property type="term" value="F:ATP binding"/>
    <property type="evidence" value="ECO:0007669"/>
    <property type="project" value="UniProtKB-KW"/>
</dbReference>
<keyword evidence="3" id="KW-0347">Helicase</keyword>
<dbReference type="SMART" id="SM00487">
    <property type="entry name" value="DEXDc"/>
    <property type="match status" value="1"/>
</dbReference>
<dbReference type="Pfam" id="PF00176">
    <property type="entry name" value="SNF2-rel_dom"/>
    <property type="match status" value="1"/>
</dbReference>
<evidence type="ECO:0000256" key="5">
    <source>
        <dbReference type="SAM" id="Coils"/>
    </source>
</evidence>
<feature type="domain" description="RING-type" evidence="6">
    <location>
        <begin position="394"/>
        <end position="433"/>
    </location>
</feature>
<evidence type="ECO:0000256" key="1">
    <source>
        <dbReference type="ARBA" id="ARBA00022741"/>
    </source>
</evidence>
<evidence type="ECO:0000313" key="7">
    <source>
        <dbReference type="EMBL" id="QHT16813.1"/>
    </source>
</evidence>
<dbReference type="InterPro" id="IPR014001">
    <property type="entry name" value="Helicase_ATP-bd"/>
</dbReference>
<dbReference type="Gene3D" id="3.40.50.300">
    <property type="entry name" value="P-loop containing nucleotide triphosphate hydrolases"/>
    <property type="match status" value="2"/>
</dbReference>
<evidence type="ECO:0000256" key="3">
    <source>
        <dbReference type="ARBA" id="ARBA00022806"/>
    </source>
</evidence>
<keyword evidence="2" id="KW-0378">Hydrolase</keyword>
<keyword evidence="4" id="KW-0067">ATP-binding</keyword>
<sequence length="630" mass="73272">MKARKNKKVELKIEEIEECKIEEKPLNEWGLRNRELYLHQKNNVLKMEYQEQTKEREVTYGKRKTKIYTNMGILNDKVGSGKTLTVVSLLSRSKMKNEPEEERYSYPWTIDMGSNHYFSYVTEEELSFRPLKLNIIVCSSSIFQQWESEISKTDLSYRKIIKTADISSINKTLIEDLDVVIVTYNRYRDFAGYLTNIYRNENIGFNRLIFDELQLTGVLPITKAKFYWIISATLPYDDSGFNNRSTYNNAICTLMSRIKQKYVVVKNTDEELNQSYQQSEITYYKYMCFNRNFNMYGGRVSNEVQRMIAADDIAGAIVALGGTKDSGSLLDIIIAKEEKEIIGIKAQISYYSVLQSDNSEEKVKEYKQKLVEAEKSLENLKEKIKRDTEEDNECPLCSEEYKEPVLTFCCNSVMCSKCVKNLYNTTQKCPFCRVKLDMKKMAISSTNTIEEKKEEYEKLTKLEAVKKIITSNPNGKYILFSEFNSTFDPIKESLSECNISFAEVKGTSDAKQKYIRLFKEGKLKVLFLNSRNDGSGIDLPETTDIILYHKMSSENIETQVLGRALRLGRNAPLKVHRLLYSEEENMSDNPRNIYHLHTSNLTSQELYANQLRQDQEREDRELAERIQNSI</sequence>
<dbReference type="PANTHER" id="PTHR45626">
    <property type="entry name" value="TRANSCRIPTION TERMINATION FACTOR 2-RELATED"/>
    <property type="match status" value="1"/>
</dbReference>
<dbReference type="SUPFAM" id="SSF52540">
    <property type="entry name" value="P-loop containing nucleoside triphosphate hydrolases"/>
    <property type="match status" value="1"/>
</dbReference>
<dbReference type="InterPro" id="IPR013083">
    <property type="entry name" value="Znf_RING/FYVE/PHD"/>
</dbReference>
<keyword evidence="1" id="KW-0547">Nucleotide-binding</keyword>
<evidence type="ECO:0000256" key="4">
    <source>
        <dbReference type="ARBA" id="ARBA00022840"/>
    </source>
</evidence>
<evidence type="ECO:0000259" key="6">
    <source>
        <dbReference type="PROSITE" id="PS50089"/>
    </source>
</evidence>
<dbReference type="GO" id="GO:0004386">
    <property type="term" value="F:helicase activity"/>
    <property type="evidence" value="ECO:0007669"/>
    <property type="project" value="UniProtKB-KW"/>
</dbReference>
<dbReference type="InterPro" id="IPR001650">
    <property type="entry name" value="Helicase_C-like"/>
</dbReference>
<dbReference type="GO" id="GO:0008094">
    <property type="term" value="F:ATP-dependent activity, acting on DNA"/>
    <property type="evidence" value="ECO:0007669"/>
    <property type="project" value="TreeGrafter"/>
</dbReference>
<evidence type="ECO:0000256" key="2">
    <source>
        <dbReference type="ARBA" id="ARBA00022801"/>
    </source>
</evidence>
<proteinExistence type="predicted"/>
<dbReference type="GO" id="GO:0006281">
    <property type="term" value="P:DNA repair"/>
    <property type="evidence" value="ECO:0007669"/>
    <property type="project" value="TreeGrafter"/>
</dbReference>
<dbReference type="Pfam" id="PF00271">
    <property type="entry name" value="Helicase_C"/>
    <property type="match status" value="1"/>
</dbReference>
<keyword evidence="5" id="KW-0175">Coiled coil</keyword>
<dbReference type="Gene3D" id="3.30.40.10">
    <property type="entry name" value="Zinc/RING finger domain, C3HC4 (zinc finger)"/>
    <property type="match status" value="1"/>
</dbReference>
<dbReference type="PROSITE" id="PS50089">
    <property type="entry name" value="ZF_RING_2"/>
    <property type="match status" value="1"/>
</dbReference>
<dbReference type="GO" id="GO:0005634">
    <property type="term" value="C:nucleus"/>
    <property type="evidence" value="ECO:0007669"/>
    <property type="project" value="TreeGrafter"/>
</dbReference>
<dbReference type="AlphaFoldDB" id="A0A6C0DJS8"/>
<dbReference type="InterPro" id="IPR000330">
    <property type="entry name" value="SNF2_N"/>
</dbReference>
<organism evidence="7">
    <name type="scientific">viral metagenome</name>
    <dbReference type="NCBI Taxonomy" id="1070528"/>
    <lineage>
        <taxon>unclassified sequences</taxon>
        <taxon>metagenomes</taxon>
        <taxon>organismal metagenomes</taxon>
    </lineage>
</organism>
<dbReference type="EMBL" id="MN739627">
    <property type="protein sequence ID" value="QHT16813.1"/>
    <property type="molecule type" value="Genomic_DNA"/>
</dbReference>
<protein>
    <recommendedName>
        <fullName evidence="6">RING-type domain-containing protein</fullName>
    </recommendedName>
</protein>
<dbReference type="Pfam" id="PF13920">
    <property type="entry name" value="zf-C3HC4_3"/>
    <property type="match status" value="1"/>
</dbReference>
<reference evidence="7" key="1">
    <citation type="journal article" date="2020" name="Nature">
        <title>Giant virus diversity and host interactions through global metagenomics.</title>
        <authorList>
            <person name="Schulz F."/>
            <person name="Roux S."/>
            <person name="Paez-Espino D."/>
            <person name="Jungbluth S."/>
            <person name="Walsh D.A."/>
            <person name="Denef V.J."/>
            <person name="McMahon K.D."/>
            <person name="Konstantinidis K.T."/>
            <person name="Eloe-Fadrosh E.A."/>
            <person name="Kyrpides N.C."/>
            <person name="Woyke T."/>
        </authorList>
    </citation>
    <scope>NUCLEOTIDE SEQUENCE</scope>
    <source>
        <strain evidence="7">GVMAG-M-3300023174-207</strain>
    </source>
</reference>
<dbReference type="InterPro" id="IPR050628">
    <property type="entry name" value="SNF2_RAD54_helicase_TF"/>
</dbReference>
<dbReference type="GO" id="GO:0016787">
    <property type="term" value="F:hydrolase activity"/>
    <property type="evidence" value="ECO:0007669"/>
    <property type="project" value="UniProtKB-KW"/>
</dbReference>
<dbReference type="SUPFAM" id="SSF57850">
    <property type="entry name" value="RING/U-box"/>
    <property type="match status" value="1"/>
</dbReference>
<name>A0A6C0DJS8_9ZZZZ</name>
<feature type="coiled-coil region" evidence="5">
    <location>
        <begin position="356"/>
        <end position="390"/>
    </location>
</feature>
<accession>A0A6C0DJS8</accession>
<dbReference type="InterPro" id="IPR027417">
    <property type="entry name" value="P-loop_NTPase"/>
</dbReference>